<dbReference type="WBParaSite" id="Minc3s00869g18277">
    <property type="protein sequence ID" value="Minc3s00869g18277"/>
    <property type="gene ID" value="Minc3s00869g18277"/>
</dbReference>
<keyword evidence="2" id="KW-1185">Reference proteome</keyword>
<organism evidence="2 3">
    <name type="scientific">Meloidogyne incognita</name>
    <name type="common">Southern root-knot nematode worm</name>
    <name type="synonym">Oxyuris incognita</name>
    <dbReference type="NCBI Taxonomy" id="6306"/>
    <lineage>
        <taxon>Eukaryota</taxon>
        <taxon>Metazoa</taxon>
        <taxon>Ecdysozoa</taxon>
        <taxon>Nematoda</taxon>
        <taxon>Chromadorea</taxon>
        <taxon>Rhabditida</taxon>
        <taxon>Tylenchina</taxon>
        <taxon>Tylenchomorpha</taxon>
        <taxon>Tylenchoidea</taxon>
        <taxon>Meloidogynidae</taxon>
        <taxon>Meloidogyninae</taxon>
        <taxon>Meloidogyne</taxon>
        <taxon>Meloidogyne incognita group</taxon>
    </lineage>
</organism>
<protein>
    <submittedName>
        <fullName evidence="3">Uncharacterized protein</fullName>
    </submittedName>
</protein>
<feature type="region of interest" description="Disordered" evidence="1">
    <location>
        <begin position="28"/>
        <end position="50"/>
    </location>
</feature>
<feature type="compositionally biased region" description="Basic and acidic residues" evidence="1">
    <location>
        <begin position="30"/>
        <end position="40"/>
    </location>
</feature>
<feature type="compositionally biased region" description="Polar residues" evidence="1">
    <location>
        <begin position="41"/>
        <end position="50"/>
    </location>
</feature>
<proteinExistence type="predicted"/>
<evidence type="ECO:0000256" key="1">
    <source>
        <dbReference type="SAM" id="MobiDB-lite"/>
    </source>
</evidence>
<name>A0A914LW49_MELIC</name>
<evidence type="ECO:0000313" key="2">
    <source>
        <dbReference type="Proteomes" id="UP000887563"/>
    </source>
</evidence>
<evidence type="ECO:0000313" key="3">
    <source>
        <dbReference type="WBParaSite" id="Minc3s00869g18277"/>
    </source>
</evidence>
<dbReference type="AlphaFoldDB" id="A0A914LW49"/>
<reference evidence="3" key="1">
    <citation type="submission" date="2022-11" db="UniProtKB">
        <authorList>
            <consortium name="WormBaseParasite"/>
        </authorList>
    </citation>
    <scope>IDENTIFICATION</scope>
</reference>
<sequence>MHSYRTKQFTRNELLTAGLFSRLSSCLTEPKPDLNKRHTVEVSTTGTPLM</sequence>
<accession>A0A914LW49</accession>
<dbReference type="Proteomes" id="UP000887563">
    <property type="component" value="Unplaced"/>
</dbReference>